<organism evidence="9 10">
    <name type="scientific">Aldrovandia affinis</name>
    <dbReference type="NCBI Taxonomy" id="143900"/>
    <lineage>
        <taxon>Eukaryota</taxon>
        <taxon>Metazoa</taxon>
        <taxon>Chordata</taxon>
        <taxon>Craniata</taxon>
        <taxon>Vertebrata</taxon>
        <taxon>Euteleostomi</taxon>
        <taxon>Actinopterygii</taxon>
        <taxon>Neopterygii</taxon>
        <taxon>Teleostei</taxon>
        <taxon>Notacanthiformes</taxon>
        <taxon>Halosauridae</taxon>
        <taxon>Aldrovandia</taxon>
    </lineage>
</organism>
<dbReference type="InterPro" id="IPR003689">
    <property type="entry name" value="ZIP"/>
</dbReference>
<proteinExistence type="inferred from homology"/>
<feature type="compositionally biased region" description="Basic residues" evidence="6">
    <location>
        <begin position="727"/>
        <end position="742"/>
    </location>
</feature>
<comment type="subcellular location">
    <subcellularLocation>
        <location evidence="1">Membrane</location>
        <topology evidence="1">Multi-pass membrane protein</topology>
    </subcellularLocation>
</comment>
<feature type="transmembrane region" description="Helical" evidence="7">
    <location>
        <begin position="601"/>
        <end position="618"/>
    </location>
</feature>
<evidence type="ECO:0000256" key="8">
    <source>
        <dbReference type="SAM" id="SignalP"/>
    </source>
</evidence>
<feature type="transmembrane region" description="Helical" evidence="7">
    <location>
        <begin position="852"/>
        <end position="873"/>
    </location>
</feature>
<comment type="similarity">
    <text evidence="2">Belongs to the ZIP transporter (TC 2.A.5) family.</text>
</comment>
<reference evidence="9" key="1">
    <citation type="journal article" date="2023" name="Science">
        <title>Genome structures resolve the early diversification of teleost fishes.</title>
        <authorList>
            <person name="Parey E."/>
            <person name="Louis A."/>
            <person name="Montfort J."/>
            <person name="Bouchez O."/>
            <person name="Roques C."/>
            <person name="Iampietro C."/>
            <person name="Lluch J."/>
            <person name="Castinel A."/>
            <person name="Donnadieu C."/>
            <person name="Desvignes T."/>
            <person name="Floi Bucao C."/>
            <person name="Jouanno E."/>
            <person name="Wen M."/>
            <person name="Mejri S."/>
            <person name="Dirks R."/>
            <person name="Jansen H."/>
            <person name="Henkel C."/>
            <person name="Chen W.J."/>
            <person name="Zahm M."/>
            <person name="Cabau C."/>
            <person name="Klopp C."/>
            <person name="Thompson A.W."/>
            <person name="Robinson-Rechavi M."/>
            <person name="Braasch I."/>
            <person name="Lecointre G."/>
            <person name="Bobe J."/>
            <person name="Postlethwait J.H."/>
            <person name="Berthelot C."/>
            <person name="Roest Crollius H."/>
            <person name="Guiguen Y."/>
        </authorList>
    </citation>
    <scope>NUCLEOTIDE SEQUENCE</scope>
    <source>
        <strain evidence="9">NC1722</strain>
    </source>
</reference>
<feature type="chain" id="PRO_5042199263" description="Zinc transporter ZIP10" evidence="8">
    <location>
        <begin position="35"/>
        <end position="922"/>
    </location>
</feature>
<keyword evidence="3 7" id="KW-0812">Transmembrane</keyword>
<evidence type="ECO:0000256" key="3">
    <source>
        <dbReference type="ARBA" id="ARBA00022692"/>
    </source>
</evidence>
<evidence type="ECO:0008006" key="11">
    <source>
        <dbReference type="Google" id="ProtNLM"/>
    </source>
</evidence>
<dbReference type="Proteomes" id="UP001221898">
    <property type="component" value="Unassembled WGS sequence"/>
</dbReference>
<feature type="compositionally biased region" description="Polar residues" evidence="6">
    <location>
        <begin position="438"/>
        <end position="449"/>
    </location>
</feature>
<feature type="region of interest" description="Disordered" evidence="6">
    <location>
        <begin position="139"/>
        <end position="450"/>
    </location>
</feature>
<dbReference type="PANTHER" id="PTHR12191:SF14">
    <property type="entry name" value="ZINC TRANSPORTER ZIP10"/>
    <property type="match status" value="1"/>
</dbReference>
<evidence type="ECO:0000256" key="5">
    <source>
        <dbReference type="ARBA" id="ARBA00023136"/>
    </source>
</evidence>
<gene>
    <name evidence="9" type="ORF">AAFF_G00195320</name>
</gene>
<evidence type="ECO:0000313" key="10">
    <source>
        <dbReference type="Proteomes" id="UP001221898"/>
    </source>
</evidence>
<feature type="compositionally biased region" description="Basic and acidic residues" evidence="6">
    <location>
        <begin position="388"/>
        <end position="433"/>
    </location>
</feature>
<keyword evidence="4 7" id="KW-1133">Transmembrane helix</keyword>
<feature type="compositionally biased region" description="Basic residues" evidence="6">
    <location>
        <begin position="210"/>
        <end position="231"/>
    </location>
</feature>
<evidence type="ECO:0000256" key="2">
    <source>
        <dbReference type="ARBA" id="ARBA00006939"/>
    </source>
</evidence>
<feature type="signal peptide" evidence="8">
    <location>
        <begin position="1"/>
        <end position="34"/>
    </location>
</feature>
<name>A0AAD7SYH4_9TELE</name>
<feature type="transmembrane region" description="Helical" evidence="7">
    <location>
        <begin position="551"/>
        <end position="573"/>
    </location>
</feature>
<evidence type="ECO:0000256" key="6">
    <source>
        <dbReference type="SAM" id="MobiDB-lite"/>
    </source>
</evidence>
<dbReference type="AlphaFoldDB" id="A0AAD7SYH4"/>
<feature type="compositionally biased region" description="Polar residues" evidence="6">
    <location>
        <begin position="283"/>
        <end position="327"/>
    </location>
</feature>
<dbReference type="GO" id="GO:0005886">
    <property type="term" value="C:plasma membrane"/>
    <property type="evidence" value="ECO:0007669"/>
    <property type="project" value="TreeGrafter"/>
</dbReference>
<feature type="transmembrane region" description="Helical" evidence="7">
    <location>
        <begin position="893"/>
        <end position="912"/>
    </location>
</feature>
<feature type="compositionally biased region" description="Basic and acidic residues" evidence="6">
    <location>
        <begin position="193"/>
        <end position="209"/>
    </location>
</feature>
<keyword evidence="5 7" id="KW-0472">Membrane</keyword>
<sequence>MVSGSSEEAMKVHIHTKFCLLCVVTFLFHQCSHCHGEGHHHHGHDHDHDRNRAHDHNDLQISQAPYMPPRQGEAESEQRFYILQLFRRYGQRDRLDFGGFQSLLLSLGLGEVKVVGLDHEELGHDHVAHLDLLEVQEGLHSHSPSHPHPQPHAHPHPHPHTEQEESWTASSPCKLKAAGANADPTATPAIEGSRLEDRDHDHGDGGHKEKQPHHHDHHHKHPHMHHHHKHNSTASQQAQLQDAMGQELLKQPEQSGQPDQKEQLPRHPAQTEQLEQPVHSVQPEDTAQSGQPEDTAQSGQLEDTAQLGQPENTVQSEQPEQPMQSGQPEEPVRSGQLEQPSEAAPPQNSRPKRPRRPSKGKVVRNKNRGGPTPTPSPSPPGDYGNVRRAMEDQDGNKNPLNDHQEPPQGQGHEHSYNHDHGDGHAHVRRREAPESPVNLASTVPATHPNNMEHQHEECLNLTQLLHYYGLNSNSLISHTTFTYLCPALLYQIDSRVCIRHYHQVDIAHADPEPDHPARIWVFGFVSITIISLLSLLGLALVPILKQSCFKFLLTFLVALAVGTLSGDALLHLLPHSQGEHDHSHDPANPAPVKDLLTKFDGVWKGLTALAGIYLLFIIEHCIGMFKHYKDQGGTLCRKRRKGEEAKIGRKLSDHKLNRRSDAEWLHLKPLTADGADSSMLSCDNKHNDTQLTELQDPDSPSKKPLAPADPEHDHQGADSPATENGRKAKTKRHGHGHSHGHSHGHDHCHSDQEMKDAGIASIAWMVIMGDGMHNFSDGLAIGAAFSDNVTGGISTSVAVFCHEFPHELGDFAVLLKAGMSVKQAILYNLLSAVMAYVGMLIGTAVGQYTHNVTSWIFAITAGMFLYVALVDMLPEMLHGDSEDHKRCQFGHFLLQNMGLLTGFGIMLLIAIFEDRIALDFGF</sequence>
<evidence type="ECO:0000313" key="9">
    <source>
        <dbReference type="EMBL" id="KAJ8410628.1"/>
    </source>
</evidence>
<feature type="transmembrane region" description="Helical" evidence="7">
    <location>
        <begin position="519"/>
        <end position="544"/>
    </location>
</feature>
<comment type="caution">
    <text evidence="9">The sequence shown here is derived from an EMBL/GenBank/DDBJ whole genome shotgun (WGS) entry which is preliminary data.</text>
</comment>
<protein>
    <recommendedName>
        <fullName evidence="11">Zinc transporter ZIP10</fullName>
    </recommendedName>
</protein>
<evidence type="ECO:0000256" key="7">
    <source>
        <dbReference type="SAM" id="Phobius"/>
    </source>
</evidence>
<feature type="compositionally biased region" description="Basic residues" evidence="6">
    <location>
        <begin position="350"/>
        <end position="367"/>
    </location>
</feature>
<evidence type="ECO:0000256" key="4">
    <source>
        <dbReference type="ARBA" id="ARBA00022989"/>
    </source>
</evidence>
<feature type="transmembrane region" description="Helical" evidence="7">
    <location>
        <begin position="825"/>
        <end position="846"/>
    </location>
</feature>
<dbReference type="GO" id="GO:0005385">
    <property type="term" value="F:zinc ion transmembrane transporter activity"/>
    <property type="evidence" value="ECO:0007669"/>
    <property type="project" value="TreeGrafter"/>
</dbReference>
<dbReference type="PANTHER" id="PTHR12191">
    <property type="entry name" value="SOLUTE CARRIER FAMILY 39"/>
    <property type="match status" value="1"/>
</dbReference>
<feature type="region of interest" description="Disordered" evidence="6">
    <location>
        <begin position="676"/>
        <end position="751"/>
    </location>
</feature>
<dbReference type="EMBL" id="JAINUG010000026">
    <property type="protein sequence ID" value="KAJ8410628.1"/>
    <property type="molecule type" value="Genomic_DNA"/>
</dbReference>
<accession>A0AAD7SYH4</accession>
<dbReference type="GO" id="GO:0140410">
    <property type="term" value="F:monoatomic cation:bicarbonate symporter activity"/>
    <property type="evidence" value="ECO:0007669"/>
    <property type="project" value="TreeGrafter"/>
</dbReference>
<dbReference type="GO" id="GO:0071578">
    <property type="term" value="P:zinc ion import across plasma membrane"/>
    <property type="evidence" value="ECO:0007669"/>
    <property type="project" value="TreeGrafter"/>
</dbReference>
<feature type="compositionally biased region" description="Basic residues" evidence="6">
    <location>
        <begin position="143"/>
        <end position="158"/>
    </location>
</feature>
<dbReference type="GO" id="GO:0030003">
    <property type="term" value="P:intracellular monoatomic cation homeostasis"/>
    <property type="evidence" value="ECO:0007669"/>
    <property type="project" value="TreeGrafter"/>
</dbReference>
<evidence type="ECO:0000256" key="1">
    <source>
        <dbReference type="ARBA" id="ARBA00004141"/>
    </source>
</evidence>
<dbReference type="Pfam" id="PF02535">
    <property type="entry name" value="Zip"/>
    <property type="match status" value="1"/>
</dbReference>
<keyword evidence="10" id="KW-1185">Reference proteome</keyword>
<dbReference type="InterPro" id="IPR050799">
    <property type="entry name" value="ZIP_Transporter"/>
</dbReference>
<keyword evidence="8" id="KW-0732">Signal</keyword>